<dbReference type="OrthoDB" id="28575at2157"/>
<dbReference type="InterPro" id="IPR042150">
    <property type="entry name" value="MmRce1-like"/>
</dbReference>
<organism evidence="3 5">
    <name type="scientific">Pyrodictium delaneyi</name>
    <dbReference type="NCBI Taxonomy" id="1273541"/>
    <lineage>
        <taxon>Archaea</taxon>
        <taxon>Thermoproteota</taxon>
        <taxon>Thermoprotei</taxon>
        <taxon>Desulfurococcales</taxon>
        <taxon>Pyrodictiaceae</taxon>
        <taxon>Pyrodictium</taxon>
    </lineage>
</organism>
<dbReference type="AlphaFoldDB" id="A0A0P0N544"/>
<keyword evidence="3" id="KW-0645">Protease</keyword>
<reference evidence="3 5" key="1">
    <citation type="submission" date="2015-10" db="EMBL/GenBank/DDBJ databases">
        <title>Complete genome sequence of hyperthermophilic archaeon Pyrodictium delaneyi Su06.</title>
        <authorList>
            <person name="Jung J.-H."/>
            <person name="Lin J."/>
            <person name="Holden J.F."/>
            <person name="Park C.-S."/>
        </authorList>
    </citation>
    <scope>NUCLEOTIDE SEQUENCE [LARGE SCALE GENOMIC DNA]</scope>
    <source>
        <strain evidence="3 5">Su06</strain>
    </source>
</reference>
<dbReference type="RefSeq" id="WP_055410099.1">
    <property type="nucleotide sequence ID" value="NZ_CP013011.1"/>
</dbReference>
<keyword evidence="6" id="KW-1185">Reference proteome</keyword>
<evidence type="ECO:0000259" key="2">
    <source>
        <dbReference type="Pfam" id="PF02517"/>
    </source>
</evidence>
<evidence type="ECO:0000313" key="6">
    <source>
        <dbReference type="Proteomes" id="UP000196694"/>
    </source>
</evidence>
<dbReference type="GO" id="GO:0004175">
    <property type="term" value="F:endopeptidase activity"/>
    <property type="evidence" value="ECO:0007669"/>
    <property type="project" value="UniProtKB-ARBA"/>
</dbReference>
<sequence length="301" mass="31217">MPARNLAGILVFIAVSFGFAYAIDFLVILPHAGDRVVFALAAASRMYTPLAGAVVALLYEGYRVREGLRSIGLRRGRAGVVAASVLVPLAAYGVAVLASLLLGLRLRSLGETMELLLGVGAELPLPAPLLLVLLLLQAIVVGTTVNALLALGEEAGWRGYLLARLSPWLGFTWASVLAGLVWGLWHAPLVVLIGYNYSGITGLTPLLAFLAFTVSGSLVLAMLRALSGTVIAPAVAHGVVNAVAGFAYAAVEGSPLIAPPAGLAASLGFLAVAAAVTLYARQRGYKLALDENPVDEPPEVY</sequence>
<keyword evidence="1" id="KW-1133">Transmembrane helix</keyword>
<feature type="transmembrane region" description="Helical" evidence="1">
    <location>
        <begin position="197"/>
        <end position="223"/>
    </location>
</feature>
<dbReference type="GeneID" id="26100132"/>
<dbReference type="GO" id="GO:0008237">
    <property type="term" value="F:metallopeptidase activity"/>
    <property type="evidence" value="ECO:0007669"/>
    <property type="project" value="UniProtKB-KW"/>
</dbReference>
<feature type="transmembrane region" description="Helical" evidence="1">
    <location>
        <begin position="125"/>
        <end position="149"/>
    </location>
</feature>
<dbReference type="GO" id="GO:0080120">
    <property type="term" value="P:CAAX-box protein maturation"/>
    <property type="evidence" value="ECO:0007669"/>
    <property type="project" value="UniProtKB-ARBA"/>
</dbReference>
<dbReference type="PATRIC" id="fig|1273541.4.peg.1906"/>
<evidence type="ECO:0000256" key="1">
    <source>
        <dbReference type="SAM" id="Phobius"/>
    </source>
</evidence>
<feature type="transmembrane region" description="Helical" evidence="1">
    <location>
        <begin position="80"/>
        <end position="105"/>
    </location>
</feature>
<feature type="domain" description="CAAX prenyl protease 2/Lysostaphin resistance protein A-like" evidence="2">
    <location>
        <begin position="139"/>
        <end position="243"/>
    </location>
</feature>
<dbReference type="STRING" id="1273541.Pyrde_1793"/>
<dbReference type="Proteomes" id="UP000196694">
    <property type="component" value="Unassembled WGS sequence"/>
</dbReference>
<keyword evidence="1" id="KW-0472">Membrane</keyword>
<protein>
    <submittedName>
        <fullName evidence="3">CAAX amino terminal protease family protein</fullName>
    </submittedName>
    <submittedName>
        <fullName evidence="4">CPBP family intramembrane metalloprotease domain-containing protein</fullName>
    </submittedName>
</protein>
<proteinExistence type="predicted"/>
<dbReference type="KEGG" id="pdl:Pyrde_1793"/>
<gene>
    <name evidence="4" type="ORF">Pdsh_04450</name>
    <name evidence="3" type="ORF">Pyrde_1793</name>
</gene>
<dbReference type="GO" id="GO:0006508">
    <property type="term" value="P:proteolysis"/>
    <property type="evidence" value="ECO:0007669"/>
    <property type="project" value="UniProtKB-KW"/>
</dbReference>
<keyword evidence="4" id="KW-0482">Metalloprotease</keyword>
<feature type="transmembrane region" description="Helical" evidence="1">
    <location>
        <begin position="161"/>
        <end position="185"/>
    </location>
</feature>
<evidence type="ECO:0000313" key="4">
    <source>
        <dbReference type="EMBL" id="OWJ54950.1"/>
    </source>
</evidence>
<evidence type="ECO:0000313" key="3">
    <source>
        <dbReference type="EMBL" id="ALL01836.1"/>
    </source>
</evidence>
<feature type="transmembrane region" description="Helical" evidence="1">
    <location>
        <begin position="38"/>
        <end position="59"/>
    </location>
</feature>
<name>A0A0P0N544_9CREN</name>
<dbReference type="EMBL" id="CP013011">
    <property type="protein sequence ID" value="ALL01836.1"/>
    <property type="molecule type" value="Genomic_DNA"/>
</dbReference>
<dbReference type="Pfam" id="PF02517">
    <property type="entry name" value="Rce1-like"/>
    <property type="match status" value="1"/>
</dbReference>
<keyword evidence="1" id="KW-0812">Transmembrane</keyword>
<dbReference type="EMBL" id="NCQP01000002">
    <property type="protein sequence ID" value="OWJ54950.1"/>
    <property type="molecule type" value="Genomic_DNA"/>
</dbReference>
<dbReference type="PANTHER" id="PTHR35797">
    <property type="entry name" value="PROTEASE-RELATED"/>
    <property type="match status" value="1"/>
</dbReference>
<dbReference type="InterPro" id="IPR003675">
    <property type="entry name" value="Rce1/LyrA-like_dom"/>
</dbReference>
<accession>A0A0P0N544</accession>
<evidence type="ECO:0000313" key="5">
    <source>
        <dbReference type="Proteomes" id="UP000058613"/>
    </source>
</evidence>
<feature type="transmembrane region" description="Helical" evidence="1">
    <location>
        <begin position="230"/>
        <end position="251"/>
    </location>
</feature>
<feature type="transmembrane region" description="Helical" evidence="1">
    <location>
        <begin position="257"/>
        <end position="280"/>
    </location>
</feature>
<dbReference type="PANTHER" id="PTHR35797:SF1">
    <property type="entry name" value="PROTEASE"/>
    <property type="match status" value="1"/>
</dbReference>
<reference evidence="4 6" key="2">
    <citation type="submission" date="2017-05" db="EMBL/GenBank/DDBJ databases">
        <title>The draft genome of the hyperthermophilic archaeon 'Pyrodictium delaneyi strain Hulk', an iron and nitrate reducer, reveals the capacity for sulfate reduction.</title>
        <authorList>
            <person name="Demey L.M."/>
            <person name="Miller C."/>
            <person name="Manzella M."/>
            <person name="Reguera G."/>
            <person name="Kashefi K."/>
        </authorList>
    </citation>
    <scope>NUCLEOTIDE SEQUENCE [LARGE SCALE GENOMIC DNA]</scope>
    <source>
        <strain evidence="4 6">Hulk</strain>
    </source>
</reference>
<keyword evidence="4" id="KW-0378">Hydrolase</keyword>
<dbReference type="Proteomes" id="UP000058613">
    <property type="component" value="Chromosome"/>
</dbReference>